<dbReference type="Proteomes" id="UP000177026">
    <property type="component" value="Unassembled WGS sequence"/>
</dbReference>
<sequence length="68" mass="7734">MGSQEEVAKRFKKARKEIGLTQLEVADKANVSVNYYARIERGEVSPSLETLKDIMRILKIKTLKISNP</sequence>
<dbReference type="CDD" id="cd00093">
    <property type="entry name" value="HTH_XRE"/>
    <property type="match status" value="1"/>
</dbReference>
<organism evidence="3 4">
    <name type="scientific">Candidatus Roizmanbacteria bacterium RIFCSPHIGHO2_01_FULL_39_8</name>
    <dbReference type="NCBI Taxonomy" id="1802033"/>
    <lineage>
        <taxon>Bacteria</taxon>
        <taxon>Candidatus Roizmaniibacteriota</taxon>
    </lineage>
</organism>
<dbReference type="PANTHER" id="PTHR46797:SF1">
    <property type="entry name" value="METHYLPHOSPHONATE SYNTHASE"/>
    <property type="match status" value="1"/>
</dbReference>
<dbReference type="PROSITE" id="PS50943">
    <property type="entry name" value="HTH_CROC1"/>
    <property type="match status" value="1"/>
</dbReference>
<dbReference type="GO" id="GO:0003700">
    <property type="term" value="F:DNA-binding transcription factor activity"/>
    <property type="evidence" value="ECO:0007669"/>
    <property type="project" value="TreeGrafter"/>
</dbReference>
<dbReference type="InterPro" id="IPR001387">
    <property type="entry name" value="Cro/C1-type_HTH"/>
</dbReference>
<dbReference type="Pfam" id="PF01381">
    <property type="entry name" value="HTH_3"/>
    <property type="match status" value="1"/>
</dbReference>
<proteinExistence type="predicted"/>
<evidence type="ECO:0000256" key="1">
    <source>
        <dbReference type="ARBA" id="ARBA00023125"/>
    </source>
</evidence>
<name>A0A1F7GNC6_9BACT</name>
<dbReference type="PANTHER" id="PTHR46797">
    <property type="entry name" value="HTH-TYPE TRANSCRIPTIONAL REGULATOR"/>
    <property type="match status" value="1"/>
</dbReference>
<dbReference type="InterPro" id="IPR050807">
    <property type="entry name" value="TransReg_Diox_bact_type"/>
</dbReference>
<dbReference type="AlphaFoldDB" id="A0A1F7GNC6"/>
<dbReference type="EMBL" id="MFZI01000041">
    <property type="protein sequence ID" value="OGK20002.1"/>
    <property type="molecule type" value="Genomic_DNA"/>
</dbReference>
<evidence type="ECO:0000259" key="2">
    <source>
        <dbReference type="PROSITE" id="PS50943"/>
    </source>
</evidence>
<dbReference type="GO" id="GO:0005829">
    <property type="term" value="C:cytosol"/>
    <property type="evidence" value="ECO:0007669"/>
    <property type="project" value="TreeGrafter"/>
</dbReference>
<dbReference type="SUPFAM" id="SSF47413">
    <property type="entry name" value="lambda repressor-like DNA-binding domains"/>
    <property type="match status" value="1"/>
</dbReference>
<evidence type="ECO:0000313" key="3">
    <source>
        <dbReference type="EMBL" id="OGK20002.1"/>
    </source>
</evidence>
<protein>
    <recommendedName>
        <fullName evidence="2">HTH cro/C1-type domain-containing protein</fullName>
    </recommendedName>
</protein>
<gene>
    <name evidence="3" type="ORF">A2866_06350</name>
</gene>
<dbReference type="Gene3D" id="1.10.260.40">
    <property type="entry name" value="lambda repressor-like DNA-binding domains"/>
    <property type="match status" value="1"/>
</dbReference>
<dbReference type="SMART" id="SM00530">
    <property type="entry name" value="HTH_XRE"/>
    <property type="match status" value="1"/>
</dbReference>
<accession>A0A1F7GNC6</accession>
<dbReference type="InterPro" id="IPR010982">
    <property type="entry name" value="Lambda_DNA-bd_dom_sf"/>
</dbReference>
<comment type="caution">
    <text evidence="3">The sequence shown here is derived from an EMBL/GenBank/DDBJ whole genome shotgun (WGS) entry which is preliminary data.</text>
</comment>
<dbReference type="GO" id="GO:0003677">
    <property type="term" value="F:DNA binding"/>
    <property type="evidence" value="ECO:0007669"/>
    <property type="project" value="UniProtKB-KW"/>
</dbReference>
<keyword evidence="1" id="KW-0238">DNA-binding</keyword>
<reference evidence="3 4" key="1">
    <citation type="journal article" date="2016" name="Nat. Commun.">
        <title>Thousands of microbial genomes shed light on interconnected biogeochemical processes in an aquifer system.</title>
        <authorList>
            <person name="Anantharaman K."/>
            <person name="Brown C.T."/>
            <person name="Hug L.A."/>
            <person name="Sharon I."/>
            <person name="Castelle C.J."/>
            <person name="Probst A.J."/>
            <person name="Thomas B.C."/>
            <person name="Singh A."/>
            <person name="Wilkins M.J."/>
            <person name="Karaoz U."/>
            <person name="Brodie E.L."/>
            <person name="Williams K.H."/>
            <person name="Hubbard S.S."/>
            <person name="Banfield J.F."/>
        </authorList>
    </citation>
    <scope>NUCLEOTIDE SEQUENCE [LARGE SCALE GENOMIC DNA]</scope>
</reference>
<evidence type="ECO:0000313" key="4">
    <source>
        <dbReference type="Proteomes" id="UP000177026"/>
    </source>
</evidence>
<feature type="domain" description="HTH cro/C1-type" evidence="2">
    <location>
        <begin position="11"/>
        <end position="65"/>
    </location>
</feature>